<dbReference type="InterPro" id="IPR011990">
    <property type="entry name" value="TPR-like_helical_dom_sf"/>
</dbReference>
<dbReference type="PROSITE" id="PS51755">
    <property type="entry name" value="OMPR_PHOB"/>
    <property type="match status" value="1"/>
</dbReference>
<reference evidence="8 9" key="1">
    <citation type="submission" date="2024-09" db="EMBL/GenBank/DDBJ databases">
        <title>The Natural Products Discovery Center: Release of the First 8490 Sequenced Strains for Exploring Actinobacteria Biosynthetic Diversity.</title>
        <authorList>
            <person name="Kalkreuter E."/>
            <person name="Kautsar S.A."/>
            <person name="Yang D."/>
            <person name="Bader C.D."/>
            <person name="Teijaro C.N."/>
            <person name="Fluegel L."/>
            <person name="Davis C.M."/>
            <person name="Simpson J.R."/>
            <person name="Lauterbach L."/>
            <person name="Steele A.D."/>
            <person name="Gui C."/>
            <person name="Meng S."/>
            <person name="Li G."/>
            <person name="Viehrig K."/>
            <person name="Ye F."/>
            <person name="Su P."/>
            <person name="Kiefer A.F."/>
            <person name="Nichols A."/>
            <person name="Cepeda A.J."/>
            <person name="Yan W."/>
            <person name="Fan B."/>
            <person name="Jiang Y."/>
            <person name="Adhikari A."/>
            <person name="Zheng C.-J."/>
            <person name="Schuster L."/>
            <person name="Cowan T.M."/>
            <person name="Smanski M.J."/>
            <person name="Chevrette M.G."/>
            <person name="De Carvalho L.P.S."/>
            <person name="Shen B."/>
        </authorList>
    </citation>
    <scope>NUCLEOTIDE SEQUENCE [LARGE SCALE GENOMIC DNA]</scope>
    <source>
        <strain evidence="8 9">NPDC058328</strain>
    </source>
</reference>
<protein>
    <submittedName>
        <fullName evidence="8">BTAD domain-containing putative transcriptional regulator</fullName>
    </submittedName>
</protein>
<evidence type="ECO:0000256" key="2">
    <source>
        <dbReference type="ARBA" id="ARBA00023012"/>
    </source>
</evidence>
<accession>A0ABW6Q6R5</accession>
<dbReference type="InterPro" id="IPR036388">
    <property type="entry name" value="WH-like_DNA-bd_sf"/>
</dbReference>
<dbReference type="SMART" id="SM01043">
    <property type="entry name" value="BTAD"/>
    <property type="match status" value="1"/>
</dbReference>
<dbReference type="InterPro" id="IPR005158">
    <property type="entry name" value="BTAD"/>
</dbReference>
<dbReference type="InterPro" id="IPR027417">
    <property type="entry name" value="P-loop_NTPase"/>
</dbReference>
<comment type="similarity">
    <text evidence="1">Belongs to the AfsR/DnrI/RedD regulatory family.</text>
</comment>
<dbReference type="RefSeq" id="WP_388235090.1">
    <property type="nucleotide sequence ID" value="NZ_JBHVZQ010000011.1"/>
</dbReference>
<dbReference type="Gene3D" id="1.25.40.10">
    <property type="entry name" value="Tetratricopeptide repeat domain"/>
    <property type="match status" value="1"/>
</dbReference>
<dbReference type="SUPFAM" id="SSF46894">
    <property type="entry name" value="C-terminal effector domain of the bipartite response regulators"/>
    <property type="match status" value="1"/>
</dbReference>
<dbReference type="CDD" id="cd15831">
    <property type="entry name" value="BTAD"/>
    <property type="match status" value="1"/>
</dbReference>
<dbReference type="PRINTS" id="PR00364">
    <property type="entry name" value="DISEASERSIST"/>
</dbReference>
<organism evidence="8 9">
    <name type="scientific">Streptomyces marokkonensis</name>
    <dbReference type="NCBI Taxonomy" id="324855"/>
    <lineage>
        <taxon>Bacteria</taxon>
        <taxon>Bacillati</taxon>
        <taxon>Actinomycetota</taxon>
        <taxon>Actinomycetes</taxon>
        <taxon>Kitasatosporales</taxon>
        <taxon>Streptomycetaceae</taxon>
        <taxon>Streptomyces</taxon>
    </lineage>
</organism>
<comment type="caution">
    <text evidence="8">The sequence shown here is derived from an EMBL/GenBank/DDBJ whole genome shotgun (WGS) entry which is preliminary data.</text>
</comment>
<evidence type="ECO:0000313" key="9">
    <source>
        <dbReference type="Proteomes" id="UP001601627"/>
    </source>
</evidence>
<keyword evidence="3" id="KW-0805">Transcription regulation</keyword>
<evidence type="ECO:0000259" key="7">
    <source>
        <dbReference type="PROSITE" id="PS51755"/>
    </source>
</evidence>
<feature type="DNA-binding region" description="OmpR/PhoB-type" evidence="6">
    <location>
        <begin position="1"/>
        <end position="97"/>
    </location>
</feature>
<keyword evidence="2" id="KW-0902">Two-component regulatory system</keyword>
<dbReference type="Gene3D" id="3.40.50.300">
    <property type="entry name" value="P-loop containing nucleotide triphosphate hydrolases"/>
    <property type="match status" value="1"/>
</dbReference>
<dbReference type="Pfam" id="PF00931">
    <property type="entry name" value="NB-ARC"/>
    <property type="match status" value="1"/>
</dbReference>
<evidence type="ECO:0000256" key="5">
    <source>
        <dbReference type="ARBA" id="ARBA00023163"/>
    </source>
</evidence>
<sequence>MRLQLLGPVRAWRRGIELPLGPPKQRGVLGLLASRAGDVVHIEEIIDAVWGSAVPRTAVNGVHTYVAGLRRAIEPGRGSRESGGALVSSGGGYSLRLPLEQIDAHVFAQLHATASRLRAGGDVRGALGVLERALPLWHGEAFANIPGPFAAMERTRLQELRLVATEEWAEGLLALGRHVEVVVMLTDLVAKEPLREKLRWLLMVALYRSGRRAEALTLYHETQELLRNELGIEPGPELRTLHEQMLGGRLDTTTAALHAPGPPAEAGELPADRWTPLRPAQLPPLTRGFLGRGAERARLSRLVADDGARHRTTVALITGAPGIGKSALALHVASDLADDFPDGQLFLDLCGTSPERAPLSAREALAQLLRSLAVDESAIPDDLPGRTALYRSLLYGKRVLFVLDDAYDADQLRPLIPQGPACVLITSRWRHSGLVARDGAYRVELAPLSPEESVDLLAYLAPSRCVREEPETVERITRLCGHLPLALRVVAEALTTRPGTTLSQLAQALDEGAMEWLDVVRDAAASLRTAFSRSYRALPADVAQMFRILGLYDGTLITEDVAATLAGCGRVRARRLLDSLAEAHLLVELGEGLFRFHELIGVYAAECAERDEPAPSVDAALARSLQAYGKGRRPLRPKVQYSFRAHHLAGHDMS</sequence>
<keyword evidence="5" id="KW-0804">Transcription</keyword>
<evidence type="ECO:0000256" key="1">
    <source>
        <dbReference type="ARBA" id="ARBA00005820"/>
    </source>
</evidence>
<keyword evidence="4 6" id="KW-0238">DNA-binding</keyword>
<dbReference type="InterPro" id="IPR016032">
    <property type="entry name" value="Sig_transdc_resp-reg_C-effctor"/>
</dbReference>
<dbReference type="Gene3D" id="1.10.10.10">
    <property type="entry name" value="Winged helix-like DNA-binding domain superfamily/Winged helix DNA-binding domain"/>
    <property type="match status" value="1"/>
</dbReference>
<dbReference type="SUPFAM" id="SSF52540">
    <property type="entry name" value="P-loop containing nucleoside triphosphate hydrolases"/>
    <property type="match status" value="1"/>
</dbReference>
<dbReference type="SMART" id="SM00862">
    <property type="entry name" value="Trans_reg_C"/>
    <property type="match status" value="1"/>
</dbReference>
<dbReference type="Proteomes" id="UP001601627">
    <property type="component" value="Unassembled WGS sequence"/>
</dbReference>
<keyword evidence="9" id="KW-1185">Reference proteome</keyword>
<dbReference type="EMBL" id="JBHVZQ010000011">
    <property type="protein sequence ID" value="MFF1274894.1"/>
    <property type="molecule type" value="Genomic_DNA"/>
</dbReference>
<dbReference type="PANTHER" id="PTHR35807:SF1">
    <property type="entry name" value="TRANSCRIPTIONAL REGULATOR REDD"/>
    <property type="match status" value="1"/>
</dbReference>
<evidence type="ECO:0000313" key="8">
    <source>
        <dbReference type="EMBL" id="MFF1274894.1"/>
    </source>
</evidence>
<evidence type="ECO:0000256" key="6">
    <source>
        <dbReference type="PROSITE-ProRule" id="PRU01091"/>
    </source>
</evidence>
<evidence type="ECO:0000256" key="4">
    <source>
        <dbReference type="ARBA" id="ARBA00023125"/>
    </source>
</evidence>
<evidence type="ECO:0000256" key="3">
    <source>
        <dbReference type="ARBA" id="ARBA00023015"/>
    </source>
</evidence>
<dbReference type="PANTHER" id="PTHR35807">
    <property type="entry name" value="TRANSCRIPTIONAL REGULATOR REDD-RELATED"/>
    <property type="match status" value="1"/>
</dbReference>
<proteinExistence type="inferred from homology"/>
<dbReference type="InterPro" id="IPR002182">
    <property type="entry name" value="NB-ARC"/>
</dbReference>
<dbReference type="Pfam" id="PF03704">
    <property type="entry name" value="BTAD"/>
    <property type="match status" value="1"/>
</dbReference>
<feature type="domain" description="OmpR/PhoB-type" evidence="7">
    <location>
        <begin position="1"/>
        <end position="97"/>
    </location>
</feature>
<name>A0ABW6Q6R5_9ACTN</name>
<dbReference type="InterPro" id="IPR001867">
    <property type="entry name" value="OmpR/PhoB-type_DNA-bd"/>
</dbReference>
<dbReference type="SUPFAM" id="SSF48452">
    <property type="entry name" value="TPR-like"/>
    <property type="match status" value="1"/>
</dbReference>
<dbReference type="InterPro" id="IPR051677">
    <property type="entry name" value="AfsR-DnrI-RedD_regulator"/>
</dbReference>
<gene>
    <name evidence="8" type="ORF">ACFVZC_15960</name>
</gene>
<dbReference type="Pfam" id="PF00486">
    <property type="entry name" value="Trans_reg_C"/>
    <property type="match status" value="1"/>
</dbReference>